<dbReference type="PANTHER" id="PTHR16062">
    <property type="entry name" value="SWI/SNF-RELATED"/>
    <property type="match status" value="1"/>
</dbReference>
<dbReference type="Pfam" id="PF00439">
    <property type="entry name" value="Bromodomain"/>
    <property type="match status" value="2"/>
</dbReference>
<dbReference type="GO" id="GO:0003682">
    <property type="term" value="F:chromatin binding"/>
    <property type="evidence" value="ECO:0007669"/>
    <property type="project" value="TreeGrafter"/>
</dbReference>
<dbReference type="GO" id="GO:0006368">
    <property type="term" value="P:transcription elongation by RNA polymerase II"/>
    <property type="evidence" value="ECO:0007669"/>
    <property type="project" value="TreeGrafter"/>
</dbReference>
<feature type="region of interest" description="Disordered" evidence="9">
    <location>
        <begin position="487"/>
        <end position="538"/>
    </location>
</feature>
<evidence type="ECO:0000256" key="7">
    <source>
        <dbReference type="ARBA" id="ARBA00023242"/>
    </source>
</evidence>
<comment type="subcellular location">
    <subcellularLocation>
        <location evidence="1">Nucleus</location>
    </subcellularLocation>
</comment>
<dbReference type="PROSITE" id="PS50014">
    <property type="entry name" value="BROMODOMAIN_2"/>
    <property type="match status" value="2"/>
</dbReference>
<feature type="region of interest" description="Disordered" evidence="9">
    <location>
        <begin position="171"/>
        <end position="236"/>
    </location>
</feature>
<reference evidence="11" key="1">
    <citation type="journal article" date="2020" name="Stud. Mycol.">
        <title>101 Dothideomycetes genomes: a test case for predicting lifestyles and emergence of pathogens.</title>
        <authorList>
            <person name="Haridas S."/>
            <person name="Albert R."/>
            <person name="Binder M."/>
            <person name="Bloem J."/>
            <person name="Labutti K."/>
            <person name="Salamov A."/>
            <person name="Andreopoulos B."/>
            <person name="Baker S."/>
            <person name="Barry K."/>
            <person name="Bills G."/>
            <person name="Bluhm B."/>
            <person name="Cannon C."/>
            <person name="Castanera R."/>
            <person name="Culley D."/>
            <person name="Daum C."/>
            <person name="Ezra D."/>
            <person name="Gonzalez J."/>
            <person name="Henrissat B."/>
            <person name="Kuo A."/>
            <person name="Liang C."/>
            <person name="Lipzen A."/>
            <person name="Lutzoni F."/>
            <person name="Magnuson J."/>
            <person name="Mondo S."/>
            <person name="Nolan M."/>
            <person name="Ohm R."/>
            <person name="Pangilinan J."/>
            <person name="Park H.-J."/>
            <person name="Ramirez L."/>
            <person name="Alfaro M."/>
            <person name="Sun H."/>
            <person name="Tritt A."/>
            <person name="Yoshinaga Y."/>
            <person name="Zwiers L.-H."/>
            <person name="Turgeon B."/>
            <person name="Goodwin S."/>
            <person name="Spatafora J."/>
            <person name="Crous P."/>
            <person name="Grigoriev I."/>
        </authorList>
    </citation>
    <scope>NUCLEOTIDE SEQUENCE</scope>
    <source>
        <strain evidence="11">HMLAC05119</strain>
    </source>
</reference>
<evidence type="ECO:0000256" key="8">
    <source>
        <dbReference type="PROSITE-ProRule" id="PRU00035"/>
    </source>
</evidence>
<feature type="compositionally biased region" description="Basic and acidic residues" evidence="9">
    <location>
        <begin position="226"/>
        <end position="236"/>
    </location>
</feature>
<evidence type="ECO:0000259" key="10">
    <source>
        <dbReference type="PROSITE" id="PS50014"/>
    </source>
</evidence>
<dbReference type="PRINTS" id="PR00503">
    <property type="entry name" value="BROMODOMAIN"/>
</dbReference>
<evidence type="ECO:0000256" key="5">
    <source>
        <dbReference type="ARBA" id="ARBA00023117"/>
    </source>
</evidence>
<name>A0A6A5QAU7_AMPQU</name>
<dbReference type="InterPro" id="IPR018359">
    <property type="entry name" value="Bromodomain_CS"/>
</dbReference>
<feature type="compositionally biased region" description="Polar residues" evidence="9">
    <location>
        <begin position="487"/>
        <end position="496"/>
    </location>
</feature>
<keyword evidence="12" id="KW-1185">Reference proteome</keyword>
<evidence type="ECO:0000313" key="11">
    <source>
        <dbReference type="EMBL" id="KAF1912513.1"/>
    </source>
</evidence>
<feature type="compositionally biased region" description="Basic and acidic residues" evidence="9">
    <location>
        <begin position="17"/>
        <end position="33"/>
    </location>
</feature>
<evidence type="ECO:0000313" key="12">
    <source>
        <dbReference type="Proteomes" id="UP000800096"/>
    </source>
</evidence>
<dbReference type="PROSITE" id="PS00633">
    <property type="entry name" value="BROMODOMAIN_1"/>
    <property type="match status" value="1"/>
</dbReference>
<dbReference type="PANTHER" id="PTHR16062:SF21">
    <property type="entry name" value="CHROMATIN STRUCTURE-REMODELING COMPLEX SUBUNIT RSC1-RELATED"/>
    <property type="match status" value="1"/>
</dbReference>
<dbReference type="SMART" id="SM00297">
    <property type="entry name" value="BROMO"/>
    <property type="match status" value="2"/>
</dbReference>
<proteinExistence type="predicted"/>
<dbReference type="SUPFAM" id="SSF47370">
    <property type="entry name" value="Bromodomain"/>
    <property type="match status" value="2"/>
</dbReference>
<evidence type="ECO:0000256" key="2">
    <source>
        <dbReference type="ARBA" id="ARBA00022737"/>
    </source>
</evidence>
<organism evidence="11 12">
    <name type="scientific">Ampelomyces quisqualis</name>
    <name type="common">Powdery mildew agent</name>
    <dbReference type="NCBI Taxonomy" id="50730"/>
    <lineage>
        <taxon>Eukaryota</taxon>
        <taxon>Fungi</taxon>
        <taxon>Dikarya</taxon>
        <taxon>Ascomycota</taxon>
        <taxon>Pezizomycotina</taxon>
        <taxon>Dothideomycetes</taxon>
        <taxon>Pleosporomycetidae</taxon>
        <taxon>Pleosporales</taxon>
        <taxon>Pleosporineae</taxon>
        <taxon>Phaeosphaeriaceae</taxon>
        <taxon>Ampelomyces</taxon>
    </lineage>
</organism>
<evidence type="ECO:0000256" key="6">
    <source>
        <dbReference type="ARBA" id="ARBA00023163"/>
    </source>
</evidence>
<evidence type="ECO:0000256" key="1">
    <source>
        <dbReference type="ARBA" id="ARBA00004123"/>
    </source>
</evidence>
<accession>A0A6A5QAU7</accession>
<keyword evidence="5 8" id="KW-0103">Bromodomain</keyword>
<feature type="region of interest" description="Disordered" evidence="9">
    <location>
        <begin position="424"/>
        <end position="451"/>
    </location>
</feature>
<dbReference type="Pfam" id="PF22994">
    <property type="entry name" value="RSC4_Ig_like"/>
    <property type="match status" value="1"/>
</dbReference>
<dbReference type="OrthoDB" id="6017at2759"/>
<feature type="compositionally biased region" description="Polar residues" evidence="9">
    <location>
        <begin position="518"/>
        <end position="538"/>
    </location>
</feature>
<dbReference type="GO" id="GO:0016586">
    <property type="term" value="C:RSC-type complex"/>
    <property type="evidence" value="ECO:0007669"/>
    <property type="project" value="InterPro"/>
</dbReference>
<keyword evidence="6" id="KW-0804">Transcription</keyword>
<dbReference type="GO" id="GO:0006338">
    <property type="term" value="P:chromatin remodeling"/>
    <property type="evidence" value="ECO:0007669"/>
    <property type="project" value="InterPro"/>
</dbReference>
<dbReference type="CDD" id="cd04369">
    <property type="entry name" value="Bromodomain"/>
    <property type="match status" value="2"/>
</dbReference>
<dbReference type="Gene3D" id="1.20.920.10">
    <property type="entry name" value="Bromodomain-like"/>
    <property type="match status" value="2"/>
</dbReference>
<sequence>MESAAKRKAATAALGDGDGRPAKRQKAPAEPKDPSNPMHETTEGTTGHGLRFLDSLKAAKDKTGRPIAVHFLTLPSKTELPEYYEHVKLPIALDTIEGKLQRREYANLAQVESDCKRLVNNAKAYNDKRSAVYEDAERLRKTASNWMTKHNPAYMIDGYVAVATPVPGEENALPGKPIPRIASTPRTAHSPAANPDTSERPRRAAAAAQPITPAPSKLRQSASAARHADDNPDFDGKTFQQAQEQIVKELIDYIDPDSGLAIFAPFLNLPSRSLKDYYSLIKDPMSLTAVKKKVQGVVGREQPTGHTLFKSWDQLEHAMSLIWKNARDYNEDGSDIYNVSIELEELFHKRLAEAKAKVDEPPQPKLKLNMSTSTPAPKQQLKLKLRQSPGSERNTPGARSSATPGIIVDGDALLRQQRHVLNSMHGPKSARASPQAGTSVPSNPFSGTKSVSSAMASLSAAQTKTAGSPPAVNGVKQDLQSPALSAIRPSSTVSDSHAQRLSVPAHTPHSAMAPPRPTSGSPYPNGVVSQPAATTNGQYQQPTYNVPQSALRVNTFRKVPLTSVNEALIPKVTLNTHPALNLPKPWSINIFANKQKMEHSATLIVPSANSYLQITPKIPIALTSRLYRIFVSVNGNRAFEVNRVPVTAGINGGSPGPGYESGKKKGEPVFEAKLVGGVNRIEVELIAEKDRKDTPETNNGKDQIEIEKYTIFLHLQRHSSY</sequence>
<feature type="region of interest" description="Disordered" evidence="9">
    <location>
        <begin position="1"/>
        <end position="51"/>
    </location>
</feature>
<dbReference type="EMBL" id="ML979140">
    <property type="protein sequence ID" value="KAF1912513.1"/>
    <property type="molecule type" value="Genomic_DNA"/>
</dbReference>
<dbReference type="InterPro" id="IPR054551">
    <property type="entry name" value="RSC4_Ig-like"/>
</dbReference>
<feature type="compositionally biased region" description="Low complexity" evidence="9">
    <location>
        <begin position="204"/>
        <end position="215"/>
    </location>
</feature>
<keyword evidence="3" id="KW-0156">Chromatin regulator</keyword>
<feature type="domain" description="Bromo" evidence="10">
    <location>
        <begin position="258"/>
        <end position="337"/>
    </location>
</feature>
<feature type="domain" description="Bromo" evidence="10">
    <location>
        <begin position="63"/>
        <end position="133"/>
    </location>
</feature>
<evidence type="ECO:0000256" key="4">
    <source>
        <dbReference type="ARBA" id="ARBA00023015"/>
    </source>
</evidence>
<dbReference type="Proteomes" id="UP000800096">
    <property type="component" value="Unassembled WGS sequence"/>
</dbReference>
<gene>
    <name evidence="11" type="ORF">BDU57DRAFT_522836</name>
</gene>
<keyword evidence="4" id="KW-0805">Transcription regulation</keyword>
<feature type="compositionally biased region" description="Polar residues" evidence="9">
    <location>
        <begin position="435"/>
        <end position="449"/>
    </location>
</feature>
<dbReference type="InterPro" id="IPR036427">
    <property type="entry name" value="Bromodomain-like_sf"/>
</dbReference>
<protein>
    <submittedName>
        <fullName evidence="11">Bromodomain-containing protein</fullName>
    </submittedName>
</protein>
<keyword evidence="2" id="KW-0677">Repeat</keyword>
<feature type="compositionally biased region" description="Polar residues" evidence="9">
    <location>
        <begin position="388"/>
        <end position="403"/>
    </location>
</feature>
<dbReference type="FunFam" id="1.20.920.10:FF:000083">
    <property type="entry name" value="WGS project CABT00000000 data, contig 2.8"/>
    <property type="match status" value="1"/>
</dbReference>
<dbReference type="InterPro" id="IPR001487">
    <property type="entry name" value="Bromodomain"/>
</dbReference>
<dbReference type="InterPro" id="IPR037382">
    <property type="entry name" value="Rsc/polybromo"/>
</dbReference>
<evidence type="ECO:0000256" key="9">
    <source>
        <dbReference type="SAM" id="MobiDB-lite"/>
    </source>
</evidence>
<dbReference type="AlphaFoldDB" id="A0A6A5QAU7"/>
<evidence type="ECO:0000256" key="3">
    <source>
        <dbReference type="ARBA" id="ARBA00022853"/>
    </source>
</evidence>
<keyword evidence="7" id="KW-0539">Nucleus</keyword>
<feature type="region of interest" description="Disordered" evidence="9">
    <location>
        <begin position="355"/>
        <end position="405"/>
    </location>
</feature>